<protein>
    <submittedName>
        <fullName evidence="1">Uncharacterized protein</fullName>
    </submittedName>
</protein>
<comment type="caution">
    <text evidence="1">The sequence shown here is derived from an EMBL/GenBank/DDBJ whole genome shotgun (WGS) entry which is preliminary data.</text>
</comment>
<accession>A0ACB7INM0</accession>
<organism evidence="1 2">
    <name type="scientific">Pleurotus cornucopiae</name>
    <name type="common">Cornucopia mushroom</name>
    <dbReference type="NCBI Taxonomy" id="5321"/>
    <lineage>
        <taxon>Eukaryota</taxon>
        <taxon>Fungi</taxon>
        <taxon>Dikarya</taxon>
        <taxon>Basidiomycota</taxon>
        <taxon>Agaricomycotina</taxon>
        <taxon>Agaricomycetes</taxon>
        <taxon>Agaricomycetidae</taxon>
        <taxon>Agaricales</taxon>
        <taxon>Pleurotineae</taxon>
        <taxon>Pleurotaceae</taxon>
        <taxon>Pleurotus</taxon>
    </lineage>
</organism>
<evidence type="ECO:0000313" key="1">
    <source>
        <dbReference type="EMBL" id="KAG9219837.1"/>
    </source>
</evidence>
<dbReference type="Proteomes" id="UP000824881">
    <property type="component" value="Unassembled WGS sequence"/>
</dbReference>
<reference evidence="1 2" key="1">
    <citation type="journal article" date="2021" name="Appl. Environ. Microbiol.">
        <title>Genetic linkage and physical mapping for an oyster mushroom Pleurotus cornucopiae and QTL analysis for the trait cap color.</title>
        <authorList>
            <person name="Zhang Y."/>
            <person name="Gao W."/>
            <person name="Sonnenberg A."/>
            <person name="Chen Q."/>
            <person name="Zhang J."/>
            <person name="Huang C."/>
        </authorList>
    </citation>
    <scope>NUCLEOTIDE SEQUENCE [LARGE SCALE GENOMIC DNA]</scope>
    <source>
        <strain evidence="1">CCMSSC00406</strain>
    </source>
</reference>
<name>A0ACB7INM0_PLECO</name>
<keyword evidence="2" id="KW-1185">Reference proteome</keyword>
<gene>
    <name evidence="1" type="ORF">CCMSSC00406_0009393</name>
</gene>
<evidence type="ECO:0000313" key="2">
    <source>
        <dbReference type="Proteomes" id="UP000824881"/>
    </source>
</evidence>
<sequence>MDNILGASLLGVQGYILVPNVFIPNLCSGMTPAVPALPTGTVKCSHAKTRSKLGKTTEAEASGSKTAVGKGKQRAETVLRTRSHQRGEVGESSQTTRAAAGSGLMPYLVEACADHELRTLAQVMSSMDARIAVLRQAMEDAESTRATATRSFTALILRRELNDAQRADAADAEEREEDRRREEGAEYDGE</sequence>
<dbReference type="EMBL" id="WQMT02000008">
    <property type="protein sequence ID" value="KAG9219837.1"/>
    <property type="molecule type" value="Genomic_DNA"/>
</dbReference>
<proteinExistence type="predicted"/>